<comment type="caution">
    <text evidence="5">The sequence shown here is derived from an EMBL/GenBank/DDBJ whole genome shotgun (WGS) entry which is preliminary data.</text>
</comment>
<keyword evidence="1 3" id="KW-0732">Signal</keyword>
<keyword evidence="6" id="KW-1185">Reference proteome</keyword>
<dbReference type="SUPFAM" id="SSF53955">
    <property type="entry name" value="Lysozyme-like"/>
    <property type="match status" value="1"/>
</dbReference>
<dbReference type="Gene3D" id="2.20.230.10">
    <property type="entry name" value="Resuscitation-promoting factor rpfb"/>
    <property type="match status" value="1"/>
</dbReference>
<feature type="signal peptide" evidence="3">
    <location>
        <begin position="1"/>
        <end position="27"/>
    </location>
</feature>
<feature type="chain" id="PRO_5046614328" description="G5 domain-containing protein" evidence="3">
    <location>
        <begin position="28"/>
        <end position="297"/>
    </location>
</feature>
<dbReference type="PROSITE" id="PS51109">
    <property type="entry name" value="G5"/>
    <property type="match status" value="1"/>
</dbReference>
<evidence type="ECO:0000256" key="1">
    <source>
        <dbReference type="ARBA" id="ARBA00022729"/>
    </source>
</evidence>
<proteinExistence type="predicted"/>
<sequence>MSGLVALTLTSVGVTGSVALAPTTAGAATATTPVAGAVTTTTTAHRTTRLPAGTTVRLVATSWKRNLVTTAPATVGALLAAKKVSPDGNDRLRLSPASAADKRAGVAATVTVQRVTVGNVTTKKHVKRTTKVVKDRKRYKVLGSYVKRKGHAGTRTTVARVTRVDGKVTARKVLKNRSTMVTKVVVKGTRKSPKHATVGYSKAIAKDLVRRKGWSTHQYQCLVSLWNRESGWRVSAHNASSGAHGIPQALPGRKMASAGPGWRTNAKTQITWGLGYIKGRYHTPCGALSHSHHYGWY</sequence>
<feature type="domain" description="G5" evidence="4">
    <location>
        <begin position="112"/>
        <end position="191"/>
    </location>
</feature>
<evidence type="ECO:0000313" key="6">
    <source>
        <dbReference type="Proteomes" id="UP001157091"/>
    </source>
</evidence>
<dbReference type="InterPro" id="IPR011098">
    <property type="entry name" value="G5_dom"/>
</dbReference>
<dbReference type="SMART" id="SM01208">
    <property type="entry name" value="G5"/>
    <property type="match status" value="1"/>
</dbReference>
<dbReference type="Proteomes" id="UP001157091">
    <property type="component" value="Unassembled WGS sequence"/>
</dbReference>
<feature type="region of interest" description="Disordered" evidence="2">
    <location>
        <begin position="241"/>
        <end position="261"/>
    </location>
</feature>
<dbReference type="InterPro" id="IPR023346">
    <property type="entry name" value="Lysozyme-like_dom_sf"/>
</dbReference>
<gene>
    <name evidence="5" type="ORF">GCM10025864_25870</name>
</gene>
<name>A0ABQ6I3T5_9MICO</name>
<organism evidence="5 6">
    <name type="scientific">Luteimicrobium album</name>
    <dbReference type="NCBI Taxonomy" id="1054550"/>
    <lineage>
        <taxon>Bacteria</taxon>
        <taxon>Bacillati</taxon>
        <taxon>Actinomycetota</taxon>
        <taxon>Actinomycetes</taxon>
        <taxon>Micrococcales</taxon>
        <taxon>Luteimicrobium</taxon>
    </lineage>
</organism>
<evidence type="ECO:0000256" key="3">
    <source>
        <dbReference type="SAM" id="SignalP"/>
    </source>
</evidence>
<evidence type="ECO:0000256" key="2">
    <source>
        <dbReference type="SAM" id="MobiDB-lite"/>
    </source>
</evidence>
<dbReference type="RefSeq" id="WP_284293543.1">
    <property type="nucleotide sequence ID" value="NZ_BSUK01000001.1"/>
</dbReference>
<dbReference type="Pfam" id="PF07501">
    <property type="entry name" value="G5"/>
    <property type="match status" value="1"/>
</dbReference>
<protein>
    <recommendedName>
        <fullName evidence="4">G5 domain-containing protein</fullName>
    </recommendedName>
</protein>
<accession>A0ABQ6I3T5</accession>
<dbReference type="EMBL" id="BSUK01000001">
    <property type="protein sequence ID" value="GMA24828.1"/>
    <property type="molecule type" value="Genomic_DNA"/>
</dbReference>
<evidence type="ECO:0000313" key="5">
    <source>
        <dbReference type="EMBL" id="GMA24828.1"/>
    </source>
</evidence>
<evidence type="ECO:0000259" key="4">
    <source>
        <dbReference type="PROSITE" id="PS51109"/>
    </source>
</evidence>
<reference evidence="6" key="1">
    <citation type="journal article" date="2019" name="Int. J. Syst. Evol. Microbiol.">
        <title>The Global Catalogue of Microorganisms (GCM) 10K type strain sequencing project: providing services to taxonomists for standard genome sequencing and annotation.</title>
        <authorList>
            <consortium name="The Broad Institute Genomics Platform"/>
            <consortium name="The Broad Institute Genome Sequencing Center for Infectious Disease"/>
            <person name="Wu L."/>
            <person name="Ma J."/>
        </authorList>
    </citation>
    <scope>NUCLEOTIDE SEQUENCE [LARGE SCALE GENOMIC DNA]</scope>
    <source>
        <strain evidence="6">NBRC 106348</strain>
    </source>
</reference>